<sequence length="86" mass="9941">MWRSVAAERVHSPAPLDLGRPERRERKNERAPGSENILAEVYHLASDIELKVVQQRIPCMLIMKKNEDHVMEMHFILTGFLPGNHV</sequence>
<accession>A0AAV7PA80</accession>
<dbReference type="EMBL" id="JANPWB010000011">
    <property type="protein sequence ID" value="KAJ1122120.1"/>
    <property type="molecule type" value="Genomic_DNA"/>
</dbReference>
<evidence type="ECO:0000313" key="2">
    <source>
        <dbReference type="EMBL" id="KAJ1122120.1"/>
    </source>
</evidence>
<gene>
    <name evidence="2" type="ORF">NDU88_000624</name>
</gene>
<feature type="compositionally biased region" description="Basic and acidic residues" evidence="1">
    <location>
        <begin position="1"/>
        <end position="11"/>
    </location>
</feature>
<protein>
    <submittedName>
        <fullName evidence="2">Uncharacterized protein</fullName>
    </submittedName>
</protein>
<keyword evidence="3" id="KW-1185">Reference proteome</keyword>
<dbReference type="Proteomes" id="UP001066276">
    <property type="component" value="Chromosome 7"/>
</dbReference>
<dbReference type="AlphaFoldDB" id="A0AAV7PA80"/>
<evidence type="ECO:0000256" key="1">
    <source>
        <dbReference type="SAM" id="MobiDB-lite"/>
    </source>
</evidence>
<proteinExistence type="predicted"/>
<evidence type="ECO:0000313" key="3">
    <source>
        <dbReference type="Proteomes" id="UP001066276"/>
    </source>
</evidence>
<comment type="caution">
    <text evidence="2">The sequence shown here is derived from an EMBL/GenBank/DDBJ whole genome shotgun (WGS) entry which is preliminary data.</text>
</comment>
<feature type="region of interest" description="Disordered" evidence="1">
    <location>
        <begin position="1"/>
        <end position="32"/>
    </location>
</feature>
<organism evidence="2 3">
    <name type="scientific">Pleurodeles waltl</name>
    <name type="common">Iberian ribbed newt</name>
    <dbReference type="NCBI Taxonomy" id="8319"/>
    <lineage>
        <taxon>Eukaryota</taxon>
        <taxon>Metazoa</taxon>
        <taxon>Chordata</taxon>
        <taxon>Craniata</taxon>
        <taxon>Vertebrata</taxon>
        <taxon>Euteleostomi</taxon>
        <taxon>Amphibia</taxon>
        <taxon>Batrachia</taxon>
        <taxon>Caudata</taxon>
        <taxon>Salamandroidea</taxon>
        <taxon>Salamandridae</taxon>
        <taxon>Pleurodelinae</taxon>
        <taxon>Pleurodeles</taxon>
    </lineage>
</organism>
<name>A0AAV7PA80_PLEWA</name>
<reference evidence="2" key="1">
    <citation type="journal article" date="2022" name="bioRxiv">
        <title>Sequencing and chromosome-scale assembly of the giantPleurodeles waltlgenome.</title>
        <authorList>
            <person name="Brown T."/>
            <person name="Elewa A."/>
            <person name="Iarovenko S."/>
            <person name="Subramanian E."/>
            <person name="Araus A.J."/>
            <person name="Petzold A."/>
            <person name="Susuki M."/>
            <person name="Suzuki K.-i.T."/>
            <person name="Hayashi T."/>
            <person name="Toyoda A."/>
            <person name="Oliveira C."/>
            <person name="Osipova E."/>
            <person name="Leigh N.D."/>
            <person name="Simon A."/>
            <person name="Yun M.H."/>
        </authorList>
    </citation>
    <scope>NUCLEOTIDE SEQUENCE</scope>
    <source>
        <strain evidence="2">20211129_DDA</strain>
        <tissue evidence="2">Liver</tissue>
    </source>
</reference>
<feature type="compositionally biased region" description="Basic and acidic residues" evidence="1">
    <location>
        <begin position="19"/>
        <end position="32"/>
    </location>
</feature>